<proteinExistence type="predicted"/>
<comment type="caution">
    <text evidence="1">The sequence shown here is derived from an EMBL/GenBank/DDBJ whole genome shotgun (WGS) entry which is preliminary data.</text>
</comment>
<dbReference type="PANTHER" id="PTHR43434">
    <property type="entry name" value="PHOSPHOGLYCOLATE PHOSPHATASE"/>
    <property type="match status" value="1"/>
</dbReference>
<keyword evidence="1" id="KW-0378">Hydrolase</keyword>
<sequence length="205" mass="22345">MNRKLIIFDFDGTLANTFPCFVRVFDEAAAKYQFKPLDRDNAQGLRGLDARQIMALHDIPLWKTPAIARFMRARIGDEAHTITLFDGVDAALRALKQRGVVLTIVTSNSRANVQRILGPELLALFIQVECGAGLFGKLPKVRKVLAATGIAAADALLIGDEIRDARVAAEAGVDFGAVAWGFNHVDALVAQQPKRVFHQVADLLA</sequence>
<dbReference type="SFLD" id="SFLDG01129">
    <property type="entry name" value="C1.5:_HAD__Beta-PGM__Phosphata"/>
    <property type="match status" value="1"/>
</dbReference>
<dbReference type="AlphaFoldDB" id="A0A1E7W787"/>
<dbReference type="GO" id="GO:0008967">
    <property type="term" value="F:phosphoglycolate phosphatase activity"/>
    <property type="evidence" value="ECO:0007669"/>
    <property type="project" value="TreeGrafter"/>
</dbReference>
<dbReference type="Gene3D" id="3.40.50.1000">
    <property type="entry name" value="HAD superfamily/HAD-like"/>
    <property type="match status" value="1"/>
</dbReference>
<dbReference type="InterPro" id="IPR050155">
    <property type="entry name" value="HAD-like_hydrolase_sf"/>
</dbReference>
<dbReference type="Pfam" id="PF13419">
    <property type="entry name" value="HAD_2"/>
    <property type="match status" value="1"/>
</dbReference>
<dbReference type="PATRIC" id="fig|762836.4.peg.5164"/>
<protein>
    <submittedName>
        <fullName evidence="1">Pyrophosphatase PpaX</fullName>
        <ecNumber evidence="1">3.6.1.1</ecNumber>
    </submittedName>
</protein>
<dbReference type="EC" id="3.6.1.1" evidence="1"/>
<dbReference type="PANTHER" id="PTHR43434:SF13">
    <property type="entry name" value="PHOSPHOGLYCOLATE PHOSPHATASE"/>
    <property type="match status" value="1"/>
</dbReference>
<dbReference type="GO" id="GO:0004427">
    <property type="term" value="F:inorganic diphosphate phosphatase activity"/>
    <property type="evidence" value="ECO:0007669"/>
    <property type="project" value="UniProtKB-EC"/>
</dbReference>
<dbReference type="GO" id="GO:0006281">
    <property type="term" value="P:DNA repair"/>
    <property type="evidence" value="ECO:0007669"/>
    <property type="project" value="TreeGrafter"/>
</dbReference>
<evidence type="ECO:0000313" key="1">
    <source>
        <dbReference type="EMBL" id="OEZ91836.1"/>
    </source>
</evidence>
<gene>
    <name evidence="1" type="primary">ppaX</name>
    <name evidence="1" type="ORF">DUPY_50230</name>
</gene>
<dbReference type="OrthoDB" id="9792518at2"/>
<dbReference type="GO" id="GO:0005829">
    <property type="term" value="C:cytosol"/>
    <property type="evidence" value="ECO:0007669"/>
    <property type="project" value="TreeGrafter"/>
</dbReference>
<dbReference type="SUPFAM" id="SSF56784">
    <property type="entry name" value="HAD-like"/>
    <property type="match status" value="1"/>
</dbReference>
<reference evidence="2" key="1">
    <citation type="journal article" date="2016" name="Front. Microbiol.">
        <title>Molecular Keys to the Janthinobacterium and Duganella spp. Interaction with the Plant Pathogen Fusarium graminearum.</title>
        <authorList>
            <person name="Haack F.S."/>
            <person name="Poehlein A."/>
            <person name="Kroger C."/>
            <person name="Voigt C.A."/>
            <person name="Piepenbring M."/>
            <person name="Bode H.B."/>
            <person name="Daniel R."/>
            <person name="Schafer W."/>
            <person name="Streit W.R."/>
        </authorList>
    </citation>
    <scope>NUCLEOTIDE SEQUENCE [LARGE SCALE GENOMIC DNA]</scope>
    <source>
        <strain evidence="2">T54</strain>
    </source>
</reference>
<organism evidence="1 2">
    <name type="scientific">Duganella phyllosphaerae</name>
    <dbReference type="NCBI Taxonomy" id="762836"/>
    <lineage>
        <taxon>Bacteria</taxon>
        <taxon>Pseudomonadati</taxon>
        <taxon>Pseudomonadota</taxon>
        <taxon>Betaproteobacteria</taxon>
        <taxon>Burkholderiales</taxon>
        <taxon>Oxalobacteraceae</taxon>
        <taxon>Telluria group</taxon>
        <taxon>Duganella</taxon>
    </lineage>
</organism>
<dbReference type="InterPro" id="IPR023198">
    <property type="entry name" value="PGP-like_dom2"/>
</dbReference>
<keyword evidence="2" id="KW-1185">Reference proteome</keyword>
<evidence type="ECO:0000313" key="2">
    <source>
        <dbReference type="Proteomes" id="UP000175989"/>
    </source>
</evidence>
<dbReference type="InterPro" id="IPR023214">
    <property type="entry name" value="HAD_sf"/>
</dbReference>
<dbReference type="Proteomes" id="UP000175989">
    <property type="component" value="Unassembled WGS sequence"/>
</dbReference>
<dbReference type="InterPro" id="IPR041492">
    <property type="entry name" value="HAD_2"/>
</dbReference>
<dbReference type="SFLD" id="SFLDS00003">
    <property type="entry name" value="Haloacid_Dehalogenase"/>
    <property type="match status" value="1"/>
</dbReference>
<dbReference type="Gene3D" id="1.10.150.240">
    <property type="entry name" value="Putative phosphatase, domain 2"/>
    <property type="match status" value="1"/>
</dbReference>
<accession>A0A1E7W787</accession>
<dbReference type="EMBL" id="LROM01000151">
    <property type="protein sequence ID" value="OEZ91836.1"/>
    <property type="molecule type" value="Genomic_DNA"/>
</dbReference>
<dbReference type="RefSeq" id="WP_070251895.1">
    <property type="nucleotide sequence ID" value="NZ_LROM01000151.1"/>
</dbReference>
<name>A0A1E7W787_9BURK</name>
<dbReference type="InterPro" id="IPR036412">
    <property type="entry name" value="HAD-like_sf"/>
</dbReference>